<gene>
    <name evidence="1" type="ORF">TFUB20_00464</name>
</gene>
<sequence>MAEHTVFLILTALIRNFYKLLMQDGGIKVFGQKPTSRVKAFVFRLIAVPAKWIILDSAIKQISMNLIQAFSPPNKVRMSIPHPYGMGLK</sequence>
<dbReference type="EMBL" id="FMMM01000021">
    <property type="protein sequence ID" value="SCQ18785.1"/>
    <property type="molecule type" value="Genomic_DNA"/>
</dbReference>
<protein>
    <recommendedName>
        <fullName evidence="3">Transposase DDE domain-containing protein</fullName>
    </recommendedName>
</protein>
<dbReference type="Proteomes" id="UP000182057">
    <property type="component" value="Unassembled WGS sequence"/>
</dbReference>
<evidence type="ECO:0000313" key="1">
    <source>
        <dbReference type="EMBL" id="SCQ18785.1"/>
    </source>
</evidence>
<reference evidence="1 2" key="1">
    <citation type="submission" date="2016-09" db="EMBL/GenBank/DDBJ databases">
        <authorList>
            <person name="Capua I."/>
            <person name="De Benedictis P."/>
            <person name="Joannis T."/>
            <person name="Lombin L.H."/>
            <person name="Cattoli G."/>
        </authorList>
    </citation>
    <scope>NUCLEOTIDE SEQUENCE [LARGE SCALE GENOMIC DNA]</scope>
    <source>
        <strain evidence="1 2">UB20</strain>
    </source>
</reference>
<proteinExistence type="predicted"/>
<dbReference type="AlphaFoldDB" id="A0A1D3UFE7"/>
<accession>A0A1D3UFE7</accession>
<organism evidence="1 2">
    <name type="scientific">Tannerella forsythia</name>
    <name type="common">Bacteroides forsythus</name>
    <dbReference type="NCBI Taxonomy" id="28112"/>
    <lineage>
        <taxon>Bacteria</taxon>
        <taxon>Pseudomonadati</taxon>
        <taxon>Bacteroidota</taxon>
        <taxon>Bacteroidia</taxon>
        <taxon>Bacteroidales</taxon>
        <taxon>Tannerellaceae</taxon>
        <taxon>Tannerella</taxon>
    </lineage>
</organism>
<evidence type="ECO:0000313" key="2">
    <source>
        <dbReference type="Proteomes" id="UP000182057"/>
    </source>
</evidence>
<evidence type="ECO:0008006" key="3">
    <source>
        <dbReference type="Google" id="ProtNLM"/>
    </source>
</evidence>
<name>A0A1D3UFE7_TANFO</name>